<reference evidence="1 2" key="1">
    <citation type="journal article" date="2021" name="Genome Biol.">
        <title>AFLAP: assembly-free linkage analysis pipeline using k-mers from genome sequencing data.</title>
        <authorList>
            <person name="Fletcher K."/>
            <person name="Zhang L."/>
            <person name="Gil J."/>
            <person name="Han R."/>
            <person name="Cavanaugh K."/>
            <person name="Michelmore R."/>
        </authorList>
    </citation>
    <scope>NUCLEOTIDE SEQUENCE [LARGE SCALE GENOMIC DNA]</scope>
    <source>
        <strain evidence="1 2">SF5</strain>
    </source>
</reference>
<name>A0A976NZR2_BRELC</name>
<gene>
    <name evidence="1" type="ORF">CCR75_002592</name>
</gene>
<organism evidence="1 2">
    <name type="scientific">Bremia lactucae</name>
    <name type="common">Lettuce downy mildew</name>
    <dbReference type="NCBI Taxonomy" id="4779"/>
    <lineage>
        <taxon>Eukaryota</taxon>
        <taxon>Sar</taxon>
        <taxon>Stramenopiles</taxon>
        <taxon>Oomycota</taxon>
        <taxon>Peronosporomycetes</taxon>
        <taxon>Peronosporales</taxon>
        <taxon>Peronosporaceae</taxon>
        <taxon>Bremia</taxon>
    </lineage>
</organism>
<sequence length="237" mass="26384">MSRQDDACLSPRPVSVCQNNANYQNQVVILLGNKKAASGEGLANGTWPLSQWSNTIIFSCRSLLFKFFLSFAGAKITPVWQFEKKRMRDATECAMDAKLERAAAVNSAVAAMDEALILSELSKTQIKKAISILGAKYSLHVIHTYHTPIVVGAQTCSHQPRKKKTAKKPASGNVTTPALWKQDPEYVKLQRQLEELIVLLKQTPDEASQQPLLKKKDELYIALKKAKIAARERVNHI</sequence>
<dbReference type="GeneID" id="94346360"/>
<dbReference type="EMBL" id="SHOA02000018">
    <property type="protein sequence ID" value="TDH74094.1"/>
    <property type="molecule type" value="Genomic_DNA"/>
</dbReference>
<dbReference type="AlphaFoldDB" id="A0A976NZR2"/>
<comment type="caution">
    <text evidence="1">The sequence shown here is derived from an EMBL/GenBank/DDBJ whole genome shotgun (WGS) entry which is preliminary data.</text>
</comment>
<evidence type="ECO:0000313" key="1">
    <source>
        <dbReference type="EMBL" id="TDH74094.1"/>
    </source>
</evidence>
<proteinExistence type="predicted"/>
<evidence type="ECO:0000313" key="2">
    <source>
        <dbReference type="Proteomes" id="UP000294530"/>
    </source>
</evidence>
<protein>
    <submittedName>
        <fullName evidence="1">Uncharacterized protein</fullName>
    </submittedName>
</protein>
<accession>A0A976NZR2</accession>
<dbReference type="RefSeq" id="XP_067823592.1">
    <property type="nucleotide sequence ID" value="XM_067960689.1"/>
</dbReference>
<dbReference type="OrthoDB" id="10572927at2759"/>
<dbReference type="Proteomes" id="UP000294530">
    <property type="component" value="Unassembled WGS sequence"/>
</dbReference>
<keyword evidence="2" id="KW-1185">Reference proteome</keyword>
<dbReference type="KEGG" id="blac:94346360"/>